<feature type="region of interest" description="Disordered" evidence="1">
    <location>
        <begin position="1"/>
        <end position="61"/>
    </location>
</feature>
<dbReference type="Proteomes" id="UP000245946">
    <property type="component" value="Unassembled WGS sequence"/>
</dbReference>
<keyword evidence="3" id="KW-1185">Reference proteome</keyword>
<evidence type="ECO:0000256" key="1">
    <source>
        <dbReference type="SAM" id="MobiDB-lite"/>
    </source>
</evidence>
<gene>
    <name evidence="2" type="ORF">FA09DRAFT_179417</name>
</gene>
<accession>A0A316Z0P1</accession>
<sequence>MPAARGAASSGSQSSSSASWVSRWTPPLQRERRSSAQHSSQAAASPVGQRARRTREAAPGRGRTVELRLLLAWLGRLLSKRVVQVAAMLRCAASGVARQGRCPTAGQADVHAGERGLMAGVQRVGEGAGAGAAPAPRPSPPRQRRTAVCHLCAATAGCLRLHARVCECRQCAVRVHARQAAGKEGDGSRGAGRGARCTSARTGPRRVWR</sequence>
<dbReference type="GeneID" id="37266873"/>
<protein>
    <submittedName>
        <fullName evidence="2">Uncharacterized protein</fullName>
    </submittedName>
</protein>
<feature type="region of interest" description="Disordered" evidence="1">
    <location>
        <begin position="179"/>
        <end position="209"/>
    </location>
</feature>
<evidence type="ECO:0000313" key="3">
    <source>
        <dbReference type="Proteomes" id="UP000245946"/>
    </source>
</evidence>
<evidence type="ECO:0000313" key="2">
    <source>
        <dbReference type="EMBL" id="PWN94594.1"/>
    </source>
</evidence>
<reference evidence="2 3" key="1">
    <citation type="journal article" date="2018" name="Mol. Biol. Evol.">
        <title>Broad Genomic Sampling Reveals a Smut Pathogenic Ancestry of the Fungal Clade Ustilaginomycotina.</title>
        <authorList>
            <person name="Kijpornyongpan T."/>
            <person name="Mondo S.J."/>
            <person name="Barry K."/>
            <person name="Sandor L."/>
            <person name="Lee J."/>
            <person name="Lipzen A."/>
            <person name="Pangilinan J."/>
            <person name="LaButti K."/>
            <person name="Hainaut M."/>
            <person name="Henrissat B."/>
            <person name="Grigoriev I.V."/>
            <person name="Spatafora J.W."/>
            <person name="Aime M.C."/>
        </authorList>
    </citation>
    <scope>NUCLEOTIDE SEQUENCE [LARGE SCALE GENOMIC DNA]</scope>
    <source>
        <strain evidence="2 3">MCA 4186</strain>
    </source>
</reference>
<dbReference type="AlphaFoldDB" id="A0A316Z0P1"/>
<dbReference type="RefSeq" id="XP_025594873.1">
    <property type="nucleotide sequence ID" value="XM_025739327.1"/>
</dbReference>
<feature type="compositionally biased region" description="Low complexity" evidence="1">
    <location>
        <begin position="36"/>
        <end position="45"/>
    </location>
</feature>
<dbReference type="EMBL" id="KZ819311">
    <property type="protein sequence ID" value="PWN94594.1"/>
    <property type="molecule type" value="Genomic_DNA"/>
</dbReference>
<organism evidence="2 3">
    <name type="scientific">Tilletiopsis washingtonensis</name>
    <dbReference type="NCBI Taxonomy" id="58919"/>
    <lineage>
        <taxon>Eukaryota</taxon>
        <taxon>Fungi</taxon>
        <taxon>Dikarya</taxon>
        <taxon>Basidiomycota</taxon>
        <taxon>Ustilaginomycotina</taxon>
        <taxon>Exobasidiomycetes</taxon>
        <taxon>Entylomatales</taxon>
        <taxon>Entylomatales incertae sedis</taxon>
        <taxon>Tilletiopsis</taxon>
    </lineage>
</organism>
<name>A0A316Z0P1_9BASI</name>
<feature type="compositionally biased region" description="Low complexity" evidence="1">
    <location>
        <begin position="1"/>
        <end position="24"/>
    </location>
</feature>
<proteinExistence type="predicted"/>